<dbReference type="GeneID" id="91091791"/>
<proteinExistence type="predicted"/>
<evidence type="ECO:0000313" key="7">
    <source>
        <dbReference type="Proteomes" id="UP001355207"/>
    </source>
</evidence>
<comment type="subcellular location">
    <subcellularLocation>
        <location evidence="1">Cytoplasm</location>
    </subcellularLocation>
</comment>
<protein>
    <recommendedName>
        <fullName evidence="5">Cep57 centrosome microtubule-binding domain-containing protein</fullName>
    </recommendedName>
</protein>
<feature type="compositionally biased region" description="Polar residues" evidence="4">
    <location>
        <begin position="688"/>
        <end position="703"/>
    </location>
</feature>
<name>A0AAX4JLG4_9TREE</name>
<dbReference type="RefSeq" id="XP_066073009.1">
    <property type="nucleotide sequence ID" value="XM_066216912.1"/>
</dbReference>
<feature type="region of interest" description="Disordered" evidence="4">
    <location>
        <begin position="688"/>
        <end position="715"/>
    </location>
</feature>
<feature type="compositionally biased region" description="Polar residues" evidence="4">
    <location>
        <begin position="182"/>
        <end position="196"/>
    </location>
</feature>
<feature type="compositionally biased region" description="Polar residues" evidence="4">
    <location>
        <begin position="65"/>
        <end position="93"/>
    </location>
</feature>
<dbReference type="AlphaFoldDB" id="A0AAX4JLG4"/>
<feature type="compositionally biased region" description="Polar residues" evidence="4">
    <location>
        <begin position="254"/>
        <end position="274"/>
    </location>
</feature>
<keyword evidence="2" id="KW-0963">Cytoplasm</keyword>
<evidence type="ECO:0000256" key="4">
    <source>
        <dbReference type="SAM" id="MobiDB-lite"/>
    </source>
</evidence>
<dbReference type="GO" id="GO:0005737">
    <property type="term" value="C:cytoplasm"/>
    <property type="evidence" value="ECO:0007669"/>
    <property type="project" value="UniProtKB-SubCell"/>
</dbReference>
<feature type="compositionally biased region" description="Basic and acidic residues" evidence="4">
    <location>
        <begin position="278"/>
        <end position="296"/>
    </location>
</feature>
<feature type="compositionally biased region" description="Polar residues" evidence="4">
    <location>
        <begin position="574"/>
        <end position="584"/>
    </location>
</feature>
<feature type="region of interest" description="Disordered" evidence="4">
    <location>
        <begin position="254"/>
        <end position="314"/>
    </location>
</feature>
<evidence type="ECO:0000256" key="2">
    <source>
        <dbReference type="ARBA" id="ARBA00022490"/>
    </source>
</evidence>
<feature type="region of interest" description="Disordered" evidence="4">
    <location>
        <begin position="64"/>
        <end position="97"/>
    </location>
</feature>
<feature type="region of interest" description="Disordered" evidence="4">
    <location>
        <begin position="574"/>
        <end position="652"/>
    </location>
</feature>
<dbReference type="GO" id="GO:0008017">
    <property type="term" value="F:microtubule binding"/>
    <property type="evidence" value="ECO:0007669"/>
    <property type="project" value="InterPro"/>
</dbReference>
<evidence type="ECO:0000313" key="6">
    <source>
        <dbReference type="EMBL" id="WWC86246.1"/>
    </source>
</evidence>
<keyword evidence="3" id="KW-0175">Coiled coil</keyword>
<dbReference type="EMBL" id="CP144098">
    <property type="protein sequence ID" value="WWC86246.1"/>
    <property type="molecule type" value="Genomic_DNA"/>
</dbReference>
<feature type="compositionally biased region" description="Low complexity" evidence="4">
    <location>
        <begin position="604"/>
        <end position="614"/>
    </location>
</feature>
<accession>A0AAX4JLG4</accession>
<evidence type="ECO:0000256" key="3">
    <source>
        <dbReference type="SAM" id="Coils"/>
    </source>
</evidence>
<evidence type="ECO:0000256" key="1">
    <source>
        <dbReference type="ARBA" id="ARBA00004496"/>
    </source>
</evidence>
<feature type="region of interest" description="Disordered" evidence="4">
    <location>
        <begin position="793"/>
        <end position="813"/>
    </location>
</feature>
<feature type="compositionally biased region" description="Basic residues" evidence="4">
    <location>
        <begin position="622"/>
        <end position="636"/>
    </location>
</feature>
<gene>
    <name evidence="6" type="ORF">L201_001119</name>
</gene>
<feature type="domain" description="Cep57 centrosome microtubule-binding" evidence="5">
    <location>
        <begin position="714"/>
        <end position="784"/>
    </location>
</feature>
<feature type="compositionally biased region" description="Pro residues" evidence="4">
    <location>
        <begin position="169"/>
        <end position="179"/>
    </location>
</feature>
<feature type="compositionally biased region" description="Polar residues" evidence="4">
    <location>
        <begin position="203"/>
        <end position="235"/>
    </location>
</feature>
<dbReference type="Proteomes" id="UP001355207">
    <property type="component" value="Chromosome 1"/>
</dbReference>
<feature type="region of interest" description="Disordered" evidence="4">
    <location>
        <begin position="157"/>
        <end position="235"/>
    </location>
</feature>
<feature type="compositionally biased region" description="Low complexity" evidence="4">
    <location>
        <begin position="795"/>
        <end position="808"/>
    </location>
</feature>
<keyword evidence="7" id="KW-1185">Reference proteome</keyword>
<organism evidence="6 7">
    <name type="scientific">Kwoniella dendrophila CBS 6074</name>
    <dbReference type="NCBI Taxonomy" id="1295534"/>
    <lineage>
        <taxon>Eukaryota</taxon>
        <taxon>Fungi</taxon>
        <taxon>Dikarya</taxon>
        <taxon>Basidiomycota</taxon>
        <taxon>Agaricomycotina</taxon>
        <taxon>Tremellomycetes</taxon>
        <taxon>Tremellales</taxon>
        <taxon>Cryptococcaceae</taxon>
        <taxon>Kwoniella</taxon>
    </lineage>
</organism>
<reference evidence="6 7" key="1">
    <citation type="submission" date="2024-01" db="EMBL/GenBank/DDBJ databases">
        <title>Comparative genomics of Cryptococcus and Kwoniella reveals pathogenesis evolution and contrasting modes of karyotype evolution via chromosome fusion or intercentromeric recombination.</title>
        <authorList>
            <person name="Coelho M.A."/>
            <person name="David-Palma M."/>
            <person name="Shea T."/>
            <person name="Bowers K."/>
            <person name="McGinley-Smith S."/>
            <person name="Mohammad A.W."/>
            <person name="Gnirke A."/>
            <person name="Yurkov A.M."/>
            <person name="Nowrousian M."/>
            <person name="Sun S."/>
            <person name="Cuomo C.A."/>
            <person name="Heitman J."/>
        </authorList>
    </citation>
    <scope>NUCLEOTIDE SEQUENCE [LARGE SCALE GENOMIC DNA]</scope>
    <source>
        <strain evidence="6 7">CBS 6074</strain>
    </source>
</reference>
<dbReference type="Pfam" id="PF06657">
    <property type="entry name" value="Cep57_MT_bd"/>
    <property type="match status" value="1"/>
</dbReference>
<dbReference type="InterPro" id="IPR024957">
    <property type="entry name" value="Cep57_MT-bd_dom"/>
</dbReference>
<evidence type="ECO:0000259" key="5">
    <source>
        <dbReference type="Pfam" id="PF06657"/>
    </source>
</evidence>
<sequence length="858" mass="95141">MNAPPIFPSNSDLERRRLESTIDNDLYSLSISSIPTSTTSHSNSNSFLSSHSSNISLEYPRAETMSFSSHQQPNHHFNGPSETPRASRSNGRISSFGAPEQSMFVGASPVSTAGHHASAVTLGAGLFGKSNGENDNTSEFDPERSLGRLVGELGRVMGSDRLPSRPTSPFSPPRSPSPLPSVMNSQPANLSFTLTRNDPLLSPPSSGGEQTITQKNFQPQSQTQTLKSKLDSNTNSRFSSLARELGEDIRAARQTNQPRRALSDSTSHNIQNTPFAPKNKDKSSNRLKTLQDENRRSASAPVRSTTKDNSMDVTGYTNLMATPAKGVEHGTLGKNGEVGGDVANLAGTLATLNARLRALETENSVSRRRVRELEDELEKAKNEVELAKQDGGKRLREVIGEKSALEQLVKSLRENLARLTLEVESNKALINELRLTQSSPPKQPPRRNHTVLDEGQTDVKAELIALRKEIERLSKEVSNLGGIVEEGLETRKKSRGERTMRMEREEMELLVKQVIEQENQENLQRAKKVDDYHQNGEKMQTVEPSKLRQGLHFAASVSPTLAPPTLKPTRIFKSQQSQPALPQNLTPPPSDLDENEINSPTPISRSSSRQGSASLVQEKNLQPKKARSKSSRRVSHSIRNDHSAAVVGPSSPFPSIIGDELETEFFSPSRNGHWSKHDNVLQADLQQNNQRSVSGSDSQNRETGSARRGLNGEELPPQTVLSRVIRELEDDFNHYKQIYSELADQYKLLDPASISSKRHVLADHLKEVIDILENKADQIGDLYELLSFQNKPLTNSQEQQQRNNSSNSGKYKSVNDVLRMVKSSLGEDVWNRLENDLIDRQDNRDHNGRRRKSGGKEI</sequence>
<feature type="coiled-coil region" evidence="3">
    <location>
        <begin position="342"/>
        <end position="429"/>
    </location>
</feature>